<evidence type="ECO:0000256" key="6">
    <source>
        <dbReference type="ARBA" id="ARBA00022912"/>
    </source>
</evidence>
<feature type="region of interest" description="Disordered" evidence="10">
    <location>
        <begin position="177"/>
        <end position="201"/>
    </location>
</feature>
<feature type="region of interest" description="Disordered" evidence="10">
    <location>
        <begin position="507"/>
        <end position="537"/>
    </location>
</feature>
<feature type="domain" description="Rhodanese" evidence="11">
    <location>
        <begin position="585"/>
        <end position="700"/>
    </location>
</feature>
<dbReference type="EMBL" id="AYKW01000014">
    <property type="protein sequence ID" value="PIL30489.1"/>
    <property type="molecule type" value="Genomic_DNA"/>
</dbReference>
<dbReference type="GO" id="GO:0005634">
    <property type="term" value="C:nucleus"/>
    <property type="evidence" value="ECO:0007669"/>
    <property type="project" value="TreeGrafter"/>
</dbReference>
<dbReference type="InterPro" id="IPR036873">
    <property type="entry name" value="Rhodanese-like_dom_sf"/>
</dbReference>
<dbReference type="SUPFAM" id="SSF52821">
    <property type="entry name" value="Rhodanese/Cell cycle control phosphatase"/>
    <property type="match status" value="1"/>
</dbReference>
<evidence type="ECO:0000313" key="13">
    <source>
        <dbReference type="Proteomes" id="UP000230002"/>
    </source>
</evidence>
<feature type="region of interest" description="Disordered" evidence="10">
    <location>
        <begin position="100"/>
        <end position="154"/>
    </location>
</feature>
<evidence type="ECO:0000256" key="5">
    <source>
        <dbReference type="ARBA" id="ARBA00022801"/>
    </source>
</evidence>
<accession>A0A2G8S9Q1</accession>
<dbReference type="GO" id="GO:0000086">
    <property type="term" value="P:G2/M transition of mitotic cell cycle"/>
    <property type="evidence" value="ECO:0007669"/>
    <property type="project" value="TreeGrafter"/>
</dbReference>
<keyword evidence="3" id="KW-0132">Cell division</keyword>
<dbReference type="GO" id="GO:0051301">
    <property type="term" value="P:cell division"/>
    <property type="evidence" value="ECO:0007669"/>
    <property type="project" value="UniProtKB-KW"/>
</dbReference>
<evidence type="ECO:0000256" key="4">
    <source>
        <dbReference type="ARBA" id="ARBA00022776"/>
    </source>
</evidence>
<keyword evidence="13" id="KW-1185">Reference proteome</keyword>
<feature type="compositionally biased region" description="Low complexity" evidence="10">
    <location>
        <begin position="177"/>
        <end position="191"/>
    </location>
</feature>
<dbReference type="PANTHER" id="PTHR10828">
    <property type="entry name" value="M-PHASE INDUCER PHOSPHATASE DUAL SPECIFICITY PHOSPHATASE CDC25"/>
    <property type="match status" value="1"/>
</dbReference>
<dbReference type="AlphaFoldDB" id="A0A2G8S9Q1"/>
<keyword evidence="6" id="KW-0904">Protein phosphatase</keyword>
<comment type="caution">
    <text evidence="12">The sequence shown here is derived from an EMBL/GenBank/DDBJ whole genome shotgun (WGS) entry which is preliminary data.</text>
</comment>
<keyword evidence="7" id="KW-0131">Cell cycle</keyword>
<dbReference type="PROSITE" id="PS50206">
    <property type="entry name" value="RHODANESE_3"/>
    <property type="match status" value="1"/>
</dbReference>
<keyword evidence="5" id="KW-0378">Hydrolase</keyword>
<evidence type="ECO:0000256" key="2">
    <source>
        <dbReference type="ARBA" id="ARBA00013064"/>
    </source>
</evidence>
<dbReference type="PRINTS" id="PR00716">
    <property type="entry name" value="MPIPHPHTASE"/>
</dbReference>
<dbReference type="GO" id="GO:0110032">
    <property type="term" value="P:positive regulation of G2/MI transition of meiotic cell cycle"/>
    <property type="evidence" value="ECO:0007669"/>
    <property type="project" value="TreeGrafter"/>
</dbReference>
<feature type="region of interest" description="Disordered" evidence="10">
    <location>
        <begin position="778"/>
        <end position="807"/>
    </location>
</feature>
<evidence type="ECO:0000256" key="9">
    <source>
        <dbReference type="ARBA" id="ARBA00067190"/>
    </source>
</evidence>
<comment type="similarity">
    <text evidence="1">Belongs to the MPI phosphatase family.</text>
</comment>
<feature type="compositionally biased region" description="Polar residues" evidence="10">
    <location>
        <begin position="100"/>
        <end position="111"/>
    </location>
</feature>
<dbReference type="Pfam" id="PF00581">
    <property type="entry name" value="Rhodanese"/>
    <property type="match status" value="1"/>
</dbReference>
<comment type="catalytic activity">
    <reaction evidence="8">
        <text>O-phospho-L-tyrosyl-[protein] + H2O = L-tyrosyl-[protein] + phosphate</text>
        <dbReference type="Rhea" id="RHEA:10684"/>
        <dbReference type="Rhea" id="RHEA-COMP:10136"/>
        <dbReference type="Rhea" id="RHEA-COMP:20101"/>
        <dbReference type="ChEBI" id="CHEBI:15377"/>
        <dbReference type="ChEBI" id="CHEBI:43474"/>
        <dbReference type="ChEBI" id="CHEBI:46858"/>
        <dbReference type="ChEBI" id="CHEBI:61978"/>
        <dbReference type="EC" id="3.1.3.48"/>
    </reaction>
</comment>
<sequence>MSQQLRRRLFVDQVQEPIRPVKKQKRHPHDLKARVLDQQFQRQAQMSPFGNTKFNTHLSVPSLFGGKTSTKRDVPAHNNNQPLGLDVDLDLELSFASTMSLNSPTRDSQPLTPEDENPDHVPMDISPAPPRPSQAPQPPVQVSNTKPIVGRPRAATSAARLFGRDMSNGYETSSMYSASSVSKSGTGSTAKRLQRSALPTEWFSSTQAQQDENMSSQPVDIPSSPVDRMDVDTSFSLASSAPDAHVPPLSAAPTITTFNFSAARASYGDPEPVSAAPTVTTFNNLFYEVGSPAQVENVLAAPADISGVSSISESPCQPFPKKRRSSSPDRKNLSLRQSHQHLFADEVTSSPAQSSPTVHKLERMASNSLLTNQKRPASLGLGMPPALALNANKKRPRRPALSAMITPSDAPSTHPQTAYPVMTNQDDGEEGQHQHRLPPVRRAFSAMLPPNLLDQTMMTASSDASFEQDSSPAQAYARRQQVKTIRRCDGTDDFRPITGATALMKRDTEARGLRRSEERENRAQTVKERDTPRSKYLNAGPGLGGFGDNEAHGKILPCHRVREDGLMRINPKTLNDLLDGKYDSQVGRYIIIDCRFDYEYLGGHIPGAINMNNTSRLEEFLLGMAANKPEPSTSGDHSRKTILVFHCEFSVKRAPTFAKHLRSKDRAMNNHVYPRVHYPELYILEGGYSQYYSESGARCQPQNYVRMDDPHYAASRKEDLDQFRKGKFGRTKSYAYGEAKMLSMTSAAQQVQAAQPKRSSAPSGSLFAAATAARSRRGGLQTLAEDGSVDYESDGGDTDIGDSPCPPPTKGVVFKGMKMGRAPLARAETYGPSRMGMGY</sequence>
<feature type="region of interest" description="Disordered" evidence="10">
    <location>
        <begin position="309"/>
        <end position="333"/>
    </location>
</feature>
<feature type="compositionally biased region" description="Basic and acidic residues" evidence="10">
    <location>
        <begin position="507"/>
        <end position="533"/>
    </location>
</feature>
<dbReference type="OrthoDB" id="26523at2759"/>
<dbReference type="GO" id="GO:0005737">
    <property type="term" value="C:cytoplasm"/>
    <property type="evidence" value="ECO:0007669"/>
    <property type="project" value="TreeGrafter"/>
</dbReference>
<dbReference type="InterPro" id="IPR000751">
    <property type="entry name" value="MPI_Phosphatase"/>
</dbReference>
<dbReference type="STRING" id="1077348.A0A2G8S9Q1"/>
<reference evidence="12 13" key="1">
    <citation type="journal article" date="2015" name="Sci. Rep.">
        <title>Chromosome-level genome map provides insights into diverse defense mechanisms in the medicinal fungus Ganoderma sinense.</title>
        <authorList>
            <person name="Zhu Y."/>
            <person name="Xu J."/>
            <person name="Sun C."/>
            <person name="Zhou S."/>
            <person name="Xu H."/>
            <person name="Nelson D.R."/>
            <person name="Qian J."/>
            <person name="Song J."/>
            <person name="Luo H."/>
            <person name="Xiang L."/>
            <person name="Li Y."/>
            <person name="Xu Z."/>
            <person name="Ji A."/>
            <person name="Wang L."/>
            <person name="Lu S."/>
            <person name="Hayward A."/>
            <person name="Sun W."/>
            <person name="Li X."/>
            <person name="Schwartz D.C."/>
            <person name="Wang Y."/>
            <person name="Chen S."/>
        </authorList>
    </citation>
    <scope>NUCLEOTIDE SEQUENCE [LARGE SCALE GENOMIC DNA]</scope>
    <source>
        <strain evidence="12 13">ZZ0214-1</strain>
    </source>
</reference>
<proteinExistence type="inferred from homology"/>
<evidence type="ECO:0000256" key="8">
    <source>
        <dbReference type="ARBA" id="ARBA00051722"/>
    </source>
</evidence>
<evidence type="ECO:0000313" key="12">
    <source>
        <dbReference type="EMBL" id="PIL30489.1"/>
    </source>
</evidence>
<evidence type="ECO:0000256" key="1">
    <source>
        <dbReference type="ARBA" id="ARBA00011065"/>
    </source>
</evidence>
<dbReference type="CDD" id="cd01530">
    <property type="entry name" value="Cdc25"/>
    <property type="match status" value="1"/>
</dbReference>
<dbReference type="Gene3D" id="3.40.250.10">
    <property type="entry name" value="Rhodanese-like domain"/>
    <property type="match status" value="1"/>
</dbReference>
<feature type="compositionally biased region" description="Acidic residues" evidence="10">
    <location>
        <begin position="787"/>
        <end position="800"/>
    </location>
</feature>
<dbReference type="EC" id="3.1.3.48" evidence="2"/>
<dbReference type="SMART" id="SM00450">
    <property type="entry name" value="RHOD"/>
    <property type="match status" value="1"/>
</dbReference>
<name>A0A2G8S9Q1_9APHY</name>
<dbReference type="FunFam" id="3.40.250.10:FF:000021">
    <property type="entry name" value="M-phase inducer phosphatase cdc-25.2"/>
    <property type="match status" value="1"/>
</dbReference>
<feature type="compositionally biased region" description="Pro residues" evidence="10">
    <location>
        <begin position="127"/>
        <end position="139"/>
    </location>
</feature>
<gene>
    <name evidence="12" type="ORF">GSI_07189</name>
</gene>
<keyword evidence="4" id="KW-0498">Mitosis</keyword>
<organism evidence="12 13">
    <name type="scientific">Ganoderma sinense ZZ0214-1</name>
    <dbReference type="NCBI Taxonomy" id="1077348"/>
    <lineage>
        <taxon>Eukaryota</taxon>
        <taxon>Fungi</taxon>
        <taxon>Dikarya</taxon>
        <taxon>Basidiomycota</taxon>
        <taxon>Agaricomycotina</taxon>
        <taxon>Agaricomycetes</taxon>
        <taxon>Polyporales</taxon>
        <taxon>Polyporaceae</taxon>
        <taxon>Ganoderma</taxon>
    </lineage>
</organism>
<evidence type="ECO:0000256" key="7">
    <source>
        <dbReference type="ARBA" id="ARBA00023306"/>
    </source>
</evidence>
<protein>
    <recommendedName>
        <fullName evidence="9">M-phase inducer phosphatase</fullName>
        <ecNumber evidence="2">3.1.3.48</ecNumber>
    </recommendedName>
</protein>
<evidence type="ECO:0000259" key="11">
    <source>
        <dbReference type="PROSITE" id="PS50206"/>
    </source>
</evidence>
<dbReference type="InterPro" id="IPR001763">
    <property type="entry name" value="Rhodanese-like_dom"/>
</dbReference>
<dbReference type="GO" id="GO:0004725">
    <property type="term" value="F:protein tyrosine phosphatase activity"/>
    <property type="evidence" value="ECO:0007669"/>
    <property type="project" value="UniProtKB-EC"/>
</dbReference>
<dbReference type="GO" id="GO:0010971">
    <property type="term" value="P:positive regulation of G2/M transition of mitotic cell cycle"/>
    <property type="evidence" value="ECO:0007669"/>
    <property type="project" value="TreeGrafter"/>
</dbReference>
<evidence type="ECO:0000256" key="3">
    <source>
        <dbReference type="ARBA" id="ARBA00022618"/>
    </source>
</evidence>
<evidence type="ECO:0000256" key="10">
    <source>
        <dbReference type="SAM" id="MobiDB-lite"/>
    </source>
</evidence>
<dbReference type="Proteomes" id="UP000230002">
    <property type="component" value="Unassembled WGS sequence"/>
</dbReference>
<dbReference type="PANTHER" id="PTHR10828:SF17">
    <property type="entry name" value="PROTEIN-TYROSINE-PHOSPHATASE"/>
    <property type="match status" value="1"/>
</dbReference>